<dbReference type="InParanoid" id="A0A1V8SYI3"/>
<organism evidence="7 8">
    <name type="scientific">Cryoendolithus antarcticus</name>
    <dbReference type="NCBI Taxonomy" id="1507870"/>
    <lineage>
        <taxon>Eukaryota</taxon>
        <taxon>Fungi</taxon>
        <taxon>Dikarya</taxon>
        <taxon>Ascomycota</taxon>
        <taxon>Pezizomycotina</taxon>
        <taxon>Dothideomycetes</taxon>
        <taxon>Dothideomycetidae</taxon>
        <taxon>Cladosporiales</taxon>
        <taxon>Cladosporiaceae</taxon>
        <taxon>Cryoendolithus</taxon>
    </lineage>
</organism>
<accession>A0A1V8SYI3</accession>
<keyword evidence="3 6" id="KW-1133">Transmembrane helix</keyword>
<comment type="subcellular location">
    <subcellularLocation>
        <location evidence="1">Membrane</location>
        <topology evidence="1">Multi-pass membrane protein</topology>
    </subcellularLocation>
</comment>
<name>A0A1V8SYI3_9PEZI</name>
<evidence type="ECO:0000256" key="6">
    <source>
        <dbReference type="SAM" id="Phobius"/>
    </source>
</evidence>
<keyword evidence="4 6" id="KW-0472">Membrane</keyword>
<evidence type="ECO:0000256" key="1">
    <source>
        <dbReference type="ARBA" id="ARBA00004141"/>
    </source>
</evidence>
<dbReference type="SUPFAM" id="SSF144083">
    <property type="entry name" value="Magnesium transport protein CorA, transmembrane region"/>
    <property type="match status" value="1"/>
</dbReference>
<dbReference type="InterPro" id="IPR045863">
    <property type="entry name" value="CorA_TM1_TM2"/>
</dbReference>
<proteinExistence type="predicted"/>
<comment type="caution">
    <text evidence="7">The sequence shown here is derived from an EMBL/GenBank/DDBJ whole genome shotgun (WGS) entry which is preliminary data.</text>
</comment>
<evidence type="ECO:0000313" key="7">
    <source>
        <dbReference type="EMBL" id="OQO04213.1"/>
    </source>
</evidence>
<feature type="transmembrane region" description="Helical" evidence="6">
    <location>
        <begin position="385"/>
        <end position="402"/>
    </location>
</feature>
<evidence type="ECO:0000256" key="3">
    <source>
        <dbReference type="ARBA" id="ARBA00022989"/>
    </source>
</evidence>
<keyword evidence="2 6" id="KW-0812">Transmembrane</keyword>
<dbReference type="AlphaFoldDB" id="A0A1V8SYI3"/>
<feature type="transmembrane region" description="Helical" evidence="6">
    <location>
        <begin position="422"/>
        <end position="445"/>
    </location>
</feature>
<protein>
    <submittedName>
        <fullName evidence="7">Uncharacterized protein</fullName>
    </submittedName>
</protein>
<dbReference type="STRING" id="1507870.A0A1V8SYI3"/>
<gene>
    <name evidence="7" type="ORF">B0A48_10823</name>
</gene>
<evidence type="ECO:0000256" key="5">
    <source>
        <dbReference type="SAM" id="MobiDB-lite"/>
    </source>
</evidence>
<evidence type="ECO:0000313" key="8">
    <source>
        <dbReference type="Proteomes" id="UP000192596"/>
    </source>
</evidence>
<dbReference type="OrthoDB" id="2830640at2759"/>
<sequence length="479" mass="55658">MKSALKSPTTPTRPTISPPTPLRKFEISDSKLEHNNWRFPSPIRLKPLRELDDEDFLTHHKIDRSYDSSTVRFKLLVADPPLTRSNDEIPPYPLPAAVEEILEKQRWISDEYEHLWQRDSGGSTTLLAHGVLTFLLQTPRDGGSFCSLSLVNRERNHCGGLYVADETYAIDGLLEDVVYLNRHPKVPRDFAVLPFQILTRHVDETLRQVQKLSRDITATELRLLEGEIDLEENGDYKVLNKFNLEHLRLQRRSNFELELEQNLVKYMNEYHSMWAVLWEGGTSYIEDMHDKIEQQVRYSQQVKLDLEMIPRRIKNQSKTASELLSTSITNFIMQRDNKLNIELAHSSRKIAEESRRDNLLNIEIAKATAQVAEETRQDSAAMKTIAVLTLTFLPGTAIASFFSMNNAFNFDPGPDEKMVAPYLWIFFAVTVPITIGVYIFWVWWFRTTQGRYKQRHEEGLKDVEKELKMRMRTATAMTW</sequence>
<dbReference type="Gene3D" id="1.20.58.340">
    <property type="entry name" value="Magnesium transport protein CorA, transmembrane region"/>
    <property type="match status" value="1"/>
</dbReference>
<reference evidence="8" key="1">
    <citation type="submission" date="2017-03" db="EMBL/GenBank/DDBJ databases">
        <title>Genomes of endolithic fungi from Antarctica.</title>
        <authorList>
            <person name="Coleine C."/>
            <person name="Masonjones S."/>
            <person name="Stajich J.E."/>
        </authorList>
    </citation>
    <scope>NUCLEOTIDE SEQUENCE [LARGE SCALE GENOMIC DNA]</scope>
    <source>
        <strain evidence="8">CCFEE 5527</strain>
    </source>
</reference>
<evidence type="ECO:0000256" key="2">
    <source>
        <dbReference type="ARBA" id="ARBA00022692"/>
    </source>
</evidence>
<feature type="region of interest" description="Disordered" evidence="5">
    <location>
        <begin position="1"/>
        <end position="22"/>
    </location>
</feature>
<keyword evidence="8" id="KW-1185">Reference proteome</keyword>
<dbReference type="GO" id="GO:0016020">
    <property type="term" value="C:membrane"/>
    <property type="evidence" value="ECO:0007669"/>
    <property type="project" value="UniProtKB-SubCell"/>
</dbReference>
<evidence type="ECO:0000256" key="4">
    <source>
        <dbReference type="ARBA" id="ARBA00023136"/>
    </source>
</evidence>
<dbReference type="Proteomes" id="UP000192596">
    <property type="component" value="Unassembled WGS sequence"/>
</dbReference>
<dbReference type="EMBL" id="NAJO01000022">
    <property type="protein sequence ID" value="OQO04213.1"/>
    <property type="molecule type" value="Genomic_DNA"/>
</dbReference>